<dbReference type="PANTHER" id="PTHR43429">
    <property type="entry name" value="PYRIDINE NUCLEOTIDE-DISULFIDE OXIDOREDUCTASE DOMAIN-CONTAINING"/>
    <property type="match status" value="1"/>
</dbReference>
<dbReference type="InterPro" id="IPR036188">
    <property type="entry name" value="FAD/NAD-bd_sf"/>
</dbReference>
<evidence type="ECO:0000256" key="6">
    <source>
        <dbReference type="ARBA" id="ARBA00023284"/>
    </source>
</evidence>
<gene>
    <name evidence="9" type="ORF">E2R59_02410</name>
</gene>
<dbReference type="InterPro" id="IPR023753">
    <property type="entry name" value="FAD/NAD-binding_dom"/>
</dbReference>
<dbReference type="Gene3D" id="3.50.50.60">
    <property type="entry name" value="FAD/NAD(P)-binding domain"/>
    <property type="match status" value="2"/>
</dbReference>
<evidence type="ECO:0000256" key="3">
    <source>
        <dbReference type="ARBA" id="ARBA00022630"/>
    </source>
</evidence>
<dbReference type="SMART" id="SM00450">
    <property type="entry name" value="RHOD"/>
    <property type="match status" value="1"/>
</dbReference>
<dbReference type="PRINTS" id="PR00368">
    <property type="entry name" value="FADPNR"/>
</dbReference>
<keyword evidence="5" id="KW-0560">Oxidoreductase</keyword>
<feature type="region of interest" description="Disordered" evidence="7">
    <location>
        <begin position="536"/>
        <end position="556"/>
    </location>
</feature>
<dbReference type="Proteomes" id="UP000295163">
    <property type="component" value="Unassembled WGS sequence"/>
</dbReference>
<keyword evidence="6" id="KW-0676">Redox-active center</keyword>
<keyword evidence="3" id="KW-0285">Flavoprotein</keyword>
<dbReference type="GeneID" id="64346250"/>
<evidence type="ECO:0000259" key="8">
    <source>
        <dbReference type="PROSITE" id="PS50206"/>
    </source>
</evidence>
<evidence type="ECO:0000313" key="10">
    <source>
        <dbReference type="Proteomes" id="UP000295163"/>
    </source>
</evidence>
<comment type="caution">
    <text evidence="9">The sequence shown here is derived from an EMBL/GenBank/DDBJ whole genome shotgun (WGS) entry which is preliminary data.</text>
</comment>
<proteinExistence type="inferred from homology"/>
<sequence>MRIVIVGGVAGGMSAATRLRRLLEDAEITVYERSGHVSFANCGLPYHVGGVIEERSALLLQTPQSLGARFGLDVRVGHEVVGVDRDQHVLRVRDLASGREEERGYDVLVLSPGAVPVRPSMPGIERALVLRDIEDTDAVVAAVEGARSAVVVGGGYVGLEVAEQLVHRGLQVSLVEAAPQVMAPLDPEMVEPVHTLMRERGLDLRLGTTVTEVGERTVTLDDGTELPADVVLAAVGVRPDSTLARAAGLEVGARGGIVVDEHLRTSDPDVYAVGDAVEKRDALDGSATLVALANTANLQGRLVADVIAGMDVSDRPVLGTSVVGVFGLTAAATGWNEKRLRAAGRPYRAIHTHPANHAGYYPGAEGMTLKLLVDPEDDAILGAQGVGGAGVDKRIDVLATAITGGIAAADLAELELAYSPLYGSAKDPVNMLGYIDRNHRDGLVETVQWHELDDRLASGATLLDVRTPGEHTAMPIPGGINIELDQLRDRLDELPEGELVVHCQAGLRGYLAARVLAQHGRDVVNLDGGYLTWAARPDGAAATPSGDDEDRGSPAG</sequence>
<keyword evidence="4" id="KW-0274">FAD</keyword>
<evidence type="ECO:0000256" key="4">
    <source>
        <dbReference type="ARBA" id="ARBA00022827"/>
    </source>
</evidence>
<comment type="cofactor">
    <cofactor evidence="1">
        <name>FAD</name>
        <dbReference type="ChEBI" id="CHEBI:57692"/>
    </cofactor>
</comment>
<protein>
    <submittedName>
        <fullName evidence="9">CoA-disulfide reductase</fullName>
    </submittedName>
</protein>
<dbReference type="InterPro" id="IPR004099">
    <property type="entry name" value="Pyr_nucl-diS_OxRdtase_dimer"/>
</dbReference>
<evidence type="ECO:0000256" key="2">
    <source>
        <dbReference type="ARBA" id="ARBA00009130"/>
    </source>
</evidence>
<dbReference type="PRINTS" id="PR00411">
    <property type="entry name" value="PNDRDTASEI"/>
</dbReference>
<dbReference type="Pfam" id="PF00581">
    <property type="entry name" value="Rhodanese"/>
    <property type="match status" value="1"/>
</dbReference>
<dbReference type="InterPro" id="IPR001763">
    <property type="entry name" value="Rhodanese-like_dom"/>
</dbReference>
<feature type="domain" description="Rhodanese" evidence="8">
    <location>
        <begin position="456"/>
        <end position="542"/>
    </location>
</feature>
<dbReference type="GO" id="GO:0016491">
    <property type="term" value="F:oxidoreductase activity"/>
    <property type="evidence" value="ECO:0007669"/>
    <property type="project" value="UniProtKB-KW"/>
</dbReference>
<dbReference type="PROSITE" id="PS50206">
    <property type="entry name" value="RHODANESE_3"/>
    <property type="match status" value="1"/>
</dbReference>
<dbReference type="InterPro" id="IPR016156">
    <property type="entry name" value="FAD/NAD-linked_Rdtase_dimer_sf"/>
</dbReference>
<dbReference type="SUPFAM" id="SSF51905">
    <property type="entry name" value="FAD/NAD(P)-binding domain"/>
    <property type="match status" value="1"/>
</dbReference>
<dbReference type="SUPFAM" id="SSF55424">
    <property type="entry name" value="FAD/NAD-linked reductases, dimerisation (C-terminal) domain"/>
    <property type="match status" value="1"/>
</dbReference>
<dbReference type="InterPro" id="IPR050260">
    <property type="entry name" value="FAD-bd_OxRdtase"/>
</dbReference>
<dbReference type="Pfam" id="PF07992">
    <property type="entry name" value="Pyr_redox_2"/>
    <property type="match status" value="1"/>
</dbReference>
<dbReference type="Gene3D" id="3.40.250.10">
    <property type="entry name" value="Rhodanese-like domain"/>
    <property type="match status" value="1"/>
</dbReference>
<dbReference type="AlphaFoldDB" id="A0A4R5YPZ9"/>
<organism evidence="9 10">
    <name type="scientific">Kocuria rosea</name>
    <name type="common">Deinococcus erythromyxa</name>
    <name type="synonym">Micrococcus rubens</name>
    <dbReference type="NCBI Taxonomy" id="1275"/>
    <lineage>
        <taxon>Bacteria</taxon>
        <taxon>Bacillati</taxon>
        <taxon>Actinomycetota</taxon>
        <taxon>Actinomycetes</taxon>
        <taxon>Micrococcales</taxon>
        <taxon>Micrococcaceae</taxon>
        <taxon>Kocuria</taxon>
    </lineage>
</organism>
<accession>A0A4R5YPZ9</accession>
<comment type="similarity">
    <text evidence="2">Belongs to the class-III pyridine nucleotide-disulfide oxidoreductase family.</text>
</comment>
<dbReference type="EMBL" id="SMZT01000001">
    <property type="protein sequence ID" value="TDL46871.1"/>
    <property type="molecule type" value="Genomic_DNA"/>
</dbReference>
<evidence type="ECO:0000256" key="1">
    <source>
        <dbReference type="ARBA" id="ARBA00001974"/>
    </source>
</evidence>
<name>A0A4R5YPZ9_KOCRO</name>
<dbReference type="InterPro" id="IPR036873">
    <property type="entry name" value="Rhodanese-like_dom_sf"/>
</dbReference>
<evidence type="ECO:0000256" key="5">
    <source>
        <dbReference type="ARBA" id="ARBA00023002"/>
    </source>
</evidence>
<dbReference type="RefSeq" id="WP_133409110.1">
    <property type="nucleotide sequence ID" value="NZ_SMZT01000001.1"/>
</dbReference>
<dbReference type="PANTHER" id="PTHR43429:SF1">
    <property type="entry name" value="NAD(P)H SULFUR OXIDOREDUCTASE (COA-DEPENDENT)"/>
    <property type="match status" value="1"/>
</dbReference>
<evidence type="ECO:0000256" key="7">
    <source>
        <dbReference type="SAM" id="MobiDB-lite"/>
    </source>
</evidence>
<dbReference type="Pfam" id="PF02852">
    <property type="entry name" value="Pyr_redox_dim"/>
    <property type="match status" value="1"/>
</dbReference>
<reference evidence="9 10" key="1">
    <citation type="submission" date="2019-03" db="EMBL/GenBank/DDBJ databases">
        <title>Genome Sequencing and Assembly of Various Microbes Isolated from Partially Reclaimed Soil and Acid Mine Drainage (AMD) Site.</title>
        <authorList>
            <person name="Steinbock B."/>
            <person name="Bechtold R."/>
            <person name="Sevigny J.L."/>
            <person name="Thomas D."/>
            <person name="Cuthill L.R."/>
            <person name="Aveiro Johannsen E.J."/>
            <person name="Thomas K."/>
            <person name="Ghosh A."/>
        </authorList>
    </citation>
    <scope>NUCLEOTIDE SEQUENCE [LARGE SCALE GENOMIC DNA]</scope>
    <source>
        <strain evidence="9 10">S-A3</strain>
    </source>
</reference>
<dbReference type="SUPFAM" id="SSF52821">
    <property type="entry name" value="Rhodanese/Cell cycle control phosphatase"/>
    <property type="match status" value="1"/>
</dbReference>
<evidence type="ECO:0000313" key="9">
    <source>
        <dbReference type="EMBL" id="TDL46871.1"/>
    </source>
</evidence>